<feature type="compositionally biased region" description="Basic and acidic residues" evidence="1">
    <location>
        <begin position="103"/>
        <end position="114"/>
    </location>
</feature>
<feature type="compositionally biased region" description="Low complexity" evidence="1">
    <location>
        <begin position="166"/>
        <end position="177"/>
    </location>
</feature>
<feature type="region of interest" description="Disordered" evidence="1">
    <location>
        <begin position="287"/>
        <end position="345"/>
    </location>
</feature>
<name>W9Z3K1_9EURO</name>
<dbReference type="EMBL" id="AMGY01000002">
    <property type="protein sequence ID" value="EXJ89079.1"/>
    <property type="molecule type" value="Genomic_DNA"/>
</dbReference>
<dbReference type="InterPro" id="IPR025261">
    <property type="entry name" value="Atos-like_cons_dom"/>
</dbReference>
<feature type="domain" description="Atos-like conserved" evidence="2">
    <location>
        <begin position="346"/>
        <end position="420"/>
    </location>
</feature>
<evidence type="ECO:0000259" key="2">
    <source>
        <dbReference type="SMART" id="SM01177"/>
    </source>
</evidence>
<feature type="compositionally biased region" description="Polar residues" evidence="1">
    <location>
        <begin position="406"/>
        <end position="415"/>
    </location>
</feature>
<protein>
    <recommendedName>
        <fullName evidence="2">Atos-like conserved domain-containing protein</fullName>
    </recommendedName>
</protein>
<feature type="compositionally biased region" description="Polar residues" evidence="1">
    <location>
        <begin position="30"/>
        <end position="41"/>
    </location>
</feature>
<feature type="region of interest" description="Disordered" evidence="1">
    <location>
        <begin position="166"/>
        <end position="216"/>
    </location>
</feature>
<dbReference type="InterPro" id="IPR033473">
    <property type="entry name" value="Atos-like_C"/>
</dbReference>
<feature type="compositionally biased region" description="Basic and acidic residues" evidence="1">
    <location>
        <begin position="42"/>
        <end position="59"/>
    </location>
</feature>
<evidence type="ECO:0000313" key="4">
    <source>
        <dbReference type="Proteomes" id="UP000019478"/>
    </source>
</evidence>
<accession>W9Z3K1</accession>
<dbReference type="STRING" id="1182542.W9Z3K1"/>
<feature type="region of interest" description="Disordered" evidence="1">
    <location>
        <begin position="1"/>
        <end position="73"/>
    </location>
</feature>
<organism evidence="3 4">
    <name type="scientific">Capronia epimyces CBS 606.96</name>
    <dbReference type="NCBI Taxonomy" id="1182542"/>
    <lineage>
        <taxon>Eukaryota</taxon>
        <taxon>Fungi</taxon>
        <taxon>Dikarya</taxon>
        <taxon>Ascomycota</taxon>
        <taxon>Pezizomycotina</taxon>
        <taxon>Eurotiomycetes</taxon>
        <taxon>Chaetothyriomycetidae</taxon>
        <taxon>Chaetothyriales</taxon>
        <taxon>Herpotrichiellaceae</taxon>
        <taxon>Capronia</taxon>
    </lineage>
</organism>
<feature type="region of interest" description="Disordered" evidence="1">
    <location>
        <begin position="103"/>
        <end position="134"/>
    </location>
</feature>
<dbReference type="Pfam" id="PF13915">
    <property type="entry name" value="DUF4210"/>
    <property type="match status" value="1"/>
</dbReference>
<dbReference type="OrthoDB" id="8625101at2759"/>
<proteinExistence type="predicted"/>
<dbReference type="PANTHER" id="PTHR13199">
    <property type="entry name" value="GH03947P"/>
    <property type="match status" value="1"/>
</dbReference>
<keyword evidence="4" id="KW-1185">Reference proteome</keyword>
<dbReference type="HOGENOM" id="CLU_010290_0_0_1"/>
<dbReference type="SMART" id="SM01177">
    <property type="entry name" value="DUF4210"/>
    <property type="match status" value="1"/>
</dbReference>
<feature type="region of interest" description="Disordered" evidence="1">
    <location>
        <begin position="601"/>
        <end position="679"/>
    </location>
</feature>
<comment type="caution">
    <text evidence="3">The sequence shown here is derived from an EMBL/GenBank/DDBJ whole genome shotgun (WGS) entry which is preliminary data.</text>
</comment>
<feature type="compositionally biased region" description="Polar residues" evidence="1">
    <location>
        <begin position="178"/>
        <end position="194"/>
    </location>
</feature>
<dbReference type="GeneID" id="19166276"/>
<feature type="compositionally biased region" description="Low complexity" evidence="1">
    <location>
        <begin position="316"/>
        <end position="327"/>
    </location>
</feature>
<dbReference type="Pfam" id="PF13889">
    <property type="entry name" value="Chromosome_seg"/>
    <property type="match status" value="1"/>
</dbReference>
<feature type="compositionally biased region" description="Polar residues" evidence="1">
    <location>
        <begin position="648"/>
        <end position="664"/>
    </location>
</feature>
<feature type="region of interest" description="Disordered" evidence="1">
    <location>
        <begin position="470"/>
        <end position="489"/>
    </location>
</feature>
<dbReference type="RefSeq" id="XP_007730476.1">
    <property type="nucleotide sequence ID" value="XM_007732286.1"/>
</dbReference>
<feature type="region of interest" description="Disordered" evidence="1">
    <location>
        <begin position="406"/>
        <end position="455"/>
    </location>
</feature>
<reference evidence="3 4" key="1">
    <citation type="submission" date="2013-03" db="EMBL/GenBank/DDBJ databases">
        <title>The Genome Sequence of Capronia epimyces CBS 606.96.</title>
        <authorList>
            <consortium name="The Broad Institute Genomics Platform"/>
            <person name="Cuomo C."/>
            <person name="de Hoog S."/>
            <person name="Gorbushina A."/>
            <person name="Walker B."/>
            <person name="Young S.K."/>
            <person name="Zeng Q."/>
            <person name="Gargeya S."/>
            <person name="Fitzgerald M."/>
            <person name="Haas B."/>
            <person name="Abouelleil A."/>
            <person name="Allen A.W."/>
            <person name="Alvarado L."/>
            <person name="Arachchi H.M."/>
            <person name="Berlin A.M."/>
            <person name="Chapman S.B."/>
            <person name="Gainer-Dewar J."/>
            <person name="Goldberg J."/>
            <person name="Griggs A."/>
            <person name="Gujja S."/>
            <person name="Hansen M."/>
            <person name="Howarth C."/>
            <person name="Imamovic A."/>
            <person name="Ireland A."/>
            <person name="Larimer J."/>
            <person name="McCowan C."/>
            <person name="Murphy C."/>
            <person name="Pearson M."/>
            <person name="Poon T.W."/>
            <person name="Priest M."/>
            <person name="Roberts A."/>
            <person name="Saif S."/>
            <person name="Shea T."/>
            <person name="Sisk P."/>
            <person name="Sykes S."/>
            <person name="Wortman J."/>
            <person name="Nusbaum C."/>
            <person name="Birren B."/>
        </authorList>
    </citation>
    <scope>NUCLEOTIDE SEQUENCE [LARGE SCALE GENOMIC DNA]</scope>
    <source>
        <strain evidence="3 4">CBS 606.96</strain>
    </source>
</reference>
<dbReference type="Proteomes" id="UP000019478">
    <property type="component" value="Unassembled WGS sequence"/>
</dbReference>
<dbReference type="PANTHER" id="PTHR13199:SF11">
    <property type="entry name" value="PROTEIN ATOSSA"/>
    <property type="match status" value="1"/>
</dbReference>
<dbReference type="AlphaFoldDB" id="W9Z3K1"/>
<evidence type="ECO:0000256" key="1">
    <source>
        <dbReference type="SAM" id="MobiDB-lite"/>
    </source>
</evidence>
<dbReference type="eggNOG" id="KOG2306">
    <property type="taxonomic scope" value="Eukaryota"/>
</dbReference>
<dbReference type="InterPro" id="IPR051506">
    <property type="entry name" value="ATOS_Transcription_Regulators"/>
</dbReference>
<gene>
    <name evidence="3" type="ORF">A1O3_02143</name>
</gene>
<evidence type="ECO:0000313" key="3">
    <source>
        <dbReference type="EMBL" id="EXJ89079.1"/>
    </source>
</evidence>
<sequence length="760" mass="82580">MPFVIDPEGLPTRSAKRQKLLSHPDMARYSVQTLNGAGNSPSEREGDAKTPTEGQKEVDSDTGETPIETSDREELIQCIKRGQRPTWVPRPGLEALCAEVNTEQDRPYQPDKPVRSASVQDAPPQQGGTPSTAEANVWYTTDALRRSLSALHTGDFHDHVEHVPIRPSSIRTPPRRSLQSAYSISPPSWLSESPTLGHDPTVTNPASDTLKRTRAPSLGSSFSSQFVMRVPTSPLVHAINNPSLDFSPRDAQPHDTSMPNVARRRTMHTAFEPLHMSPVDDTRAKFNGVSPPSHQDANALPQGHRTRRSLSSFTYQPAASPQAALSAKLRRPSLASDASPRQRASMVGSFEESILRGRMSTPPSKPLDFVAQIGVVGKGNCPATLKCPAHVTVPFPAVFYNYPSATSSRSISDDNPSPYVGVIDLERNLTPPEPSSRRTRRSQSSLDPEALAAAITSPENTAIGRALAREARENKDKASPSLKVPPGGAYRVPQKGQLQIIIKNPNKTAVKLFLVPYDLEGMSPGTKTFVRQRSFSSGPILEATLAQQQADLAALDPLSNKDILRYLIHIKFCSTAKGRFYLYDNIRVVFANRVPDGNEKLRNEVQLPDPRFSPYKPPVDGGSRSPSLAEGACSPQTRSGRFPGFGSFDNSPESGFGQRSSTRAQDPASIPFHISPRPIEQDLSGPHHAMRMDGARLVDVQGDVSPISGFLPSSSSRSSPLPWLQSGRNSMVRGFSAEAGDGLISRKLKELNGGGTEQNI</sequence>